<accession>A0ABW2NH75</accession>
<protein>
    <submittedName>
        <fullName evidence="3">Uncharacterized protein</fullName>
    </submittedName>
</protein>
<comment type="caution">
    <text evidence="3">The sequence shown here is derived from an EMBL/GenBank/DDBJ whole genome shotgun (WGS) entry which is preliminary data.</text>
</comment>
<keyword evidence="2" id="KW-0812">Transmembrane</keyword>
<feature type="region of interest" description="Disordered" evidence="1">
    <location>
        <begin position="57"/>
        <end position="79"/>
    </location>
</feature>
<keyword evidence="2" id="KW-0472">Membrane</keyword>
<feature type="compositionally biased region" description="Polar residues" evidence="1">
    <location>
        <begin position="57"/>
        <end position="70"/>
    </location>
</feature>
<evidence type="ECO:0000256" key="2">
    <source>
        <dbReference type="SAM" id="Phobius"/>
    </source>
</evidence>
<organism evidence="3 4">
    <name type="scientific">Bhargavaea changchunensis</name>
    <dbReference type="NCBI Taxonomy" id="2134037"/>
    <lineage>
        <taxon>Bacteria</taxon>
        <taxon>Bacillati</taxon>
        <taxon>Bacillota</taxon>
        <taxon>Bacilli</taxon>
        <taxon>Bacillales</taxon>
        <taxon>Caryophanaceae</taxon>
        <taxon>Bhargavaea</taxon>
    </lineage>
</organism>
<evidence type="ECO:0000256" key="1">
    <source>
        <dbReference type="SAM" id="MobiDB-lite"/>
    </source>
</evidence>
<dbReference type="RefSeq" id="WP_157294691.1">
    <property type="nucleotide sequence ID" value="NZ_JBHTCT010000037.1"/>
</dbReference>
<keyword evidence="2" id="KW-1133">Transmembrane helix</keyword>
<feature type="transmembrane region" description="Helical" evidence="2">
    <location>
        <begin position="22"/>
        <end position="44"/>
    </location>
</feature>
<proteinExistence type="predicted"/>
<sequence length="79" mass="8612">MLKIEVKRTAGNTETAEPVGEFSFQASTLVLLLIFLPIAILLLIPKPLIQNINVNSSSASGVKENPNGQDRTQEHLENV</sequence>
<dbReference type="Proteomes" id="UP001596483">
    <property type="component" value="Unassembled WGS sequence"/>
</dbReference>
<keyword evidence="4" id="KW-1185">Reference proteome</keyword>
<name>A0ABW2NH75_9BACL</name>
<reference evidence="4" key="1">
    <citation type="journal article" date="2019" name="Int. J. Syst. Evol. Microbiol.">
        <title>The Global Catalogue of Microorganisms (GCM) 10K type strain sequencing project: providing services to taxonomists for standard genome sequencing and annotation.</title>
        <authorList>
            <consortium name="The Broad Institute Genomics Platform"/>
            <consortium name="The Broad Institute Genome Sequencing Center for Infectious Disease"/>
            <person name="Wu L."/>
            <person name="Ma J."/>
        </authorList>
    </citation>
    <scope>NUCLEOTIDE SEQUENCE [LARGE SCALE GENOMIC DNA]</scope>
    <source>
        <strain evidence="4">JCM 4738</strain>
    </source>
</reference>
<evidence type="ECO:0000313" key="3">
    <source>
        <dbReference type="EMBL" id="MFC7366481.1"/>
    </source>
</evidence>
<gene>
    <name evidence="3" type="ORF">ACFQQH_15235</name>
</gene>
<evidence type="ECO:0000313" key="4">
    <source>
        <dbReference type="Proteomes" id="UP001596483"/>
    </source>
</evidence>
<dbReference type="EMBL" id="JBHTCT010000037">
    <property type="protein sequence ID" value="MFC7366481.1"/>
    <property type="molecule type" value="Genomic_DNA"/>
</dbReference>